<dbReference type="SUPFAM" id="SSF55961">
    <property type="entry name" value="Bet v1-like"/>
    <property type="match status" value="1"/>
</dbReference>
<protein>
    <recommendedName>
        <fullName evidence="3">Polyketide cyclase / dehydrase and lipid transport</fullName>
    </recommendedName>
</protein>
<dbReference type="Gene3D" id="3.30.530.20">
    <property type="match status" value="1"/>
</dbReference>
<proteinExistence type="predicted"/>
<dbReference type="Proteomes" id="UP001519363">
    <property type="component" value="Unassembled WGS sequence"/>
</dbReference>
<reference evidence="1 2" key="1">
    <citation type="submission" date="2021-03" db="EMBL/GenBank/DDBJ databases">
        <title>Sequencing the genomes of 1000 actinobacteria strains.</title>
        <authorList>
            <person name="Klenk H.-P."/>
        </authorList>
    </citation>
    <scope>NUCLEOTIDE SEQUENCE [LARGE SCALE GENOMIC DNA]</scope>
    <source>
        <strain evidence="1 2">DSM 44580</strain>
    </source>
</reference>
<dbReference type="Pfam" id="PF10604">
    <property type="entry name" value="Polyketide_cyc2"/>
    <property type="match status" value="1"/>
</dbReference>
<dbReference type="InterPro" id="IPR019587">
    <property type="entry name" value="Polyketide_cyclase/dehydratase"/>
</dbReference>
<dbReference type="EMBL" id="JAGIOO010000001">
    <property type="protein sequence ID" value="MBP2478945.1"/>
    <property type="molecule type" value="Genomic_DNA"/>
</dbReference>
<dbReference type="InterPro" id="IPR023393">
    <property type="entry name" value="START-like_dom_sf"/>
</dbReference>
<evidence type="ECO:0000313" key="1">
    <source>
        <dbReference type="EMBL" id="MBP2478945.1"/>
    </source>
</evidence>
<keyword evidence="2" id="KW-1185">Reference proteome</keyword>
<organism evidence="1 2">
    <name type="scientific">Crossiella equi</name>
    <dbReference type="NCBI Taxonomy" id="130796"/>
    <lineage>
        <taxon>Bacteria</taxon>
        <taxon>Bacillati</taxon>
        <taxon>Actinomycetota</taxon>
        <taxon>Actinomycetes</taxon>
        <taxon>Pseudonocardiales</taxon>
        <taxon>Pseudonocardiaceae</taxon>
        <taxon>Crossiella</taxon>
    </lineage>
</organism>
<name>A0ABS5ATB8_9PSEU</name>
<dbReference type="RefSeq" id="WP_086785679.1">
    <property type="nucleotide sequence ID" value="NZ_JAGIOO010000001.1"/>
</dbReference>
<comment type="caution">
    <text evidence="1">The sequence shown here is derived from an EMBL/GenBank/DDBJ whole genome shotgun (WGS) entry which is preliminary data.</text>
</comment>
<evidence type="ECO:0000313" key="2">
    <source>
        <dbReference type="Proteomes" id="UP001519363"/>
    </source>
</evidence>
<gene>
    <name evidence="1" type="ORF">JOF53_007817</name>
</gene>
<evidence type="ECO:0008006" key="3">
    <source>
        <dbReference type="Google" id="ProtNLM"/>
    </source>
</evidence>
<sequence length="142" mass="15573">MTAKVELTGRFTLSLTPAEAFPLFTARGEERWVPGWVPQFPVPTEDDTEPGTVFETLVDDERTTWVVVDRDPGRRMVYARVTPGSRAGTVTVELSGQDGGTSVTVTYRLTALSAEGEQNLATFAAEYPEFLRSWETAITALG</sequence>
<accession>A0ABS5ATB8</accession>